<evidence type="ECO:0000256" key="1">
    <source>
        <dbReference type="ARBA" id="ARBA00004141"/>
    </source>
</evidence>
<feature type="coiled-coil region" evidence="9">
    <location>
        <begin position="338"/>
        <end position="382"/>
    </location>
</feature>
<feature type="compositionally biased region" description="Basic and acidic residues" evidence="10">
    <location>
        <begin position="132"/>
        <end position="155"/>
    </location>
</feature>
<dbReference type="Pfam" id="PF01496">
    <property type="entry name" value="V_ATPase_I"/>
    <property type="match status" value="1"/>
</dbReference>
<dbReference type="InterPro" id="IPR012677">
    <property type="entry name" value="Nucleotide-bd_a/b_plait_sf"/>
</dbReference>
<sequence length="1118" mass="126765">MELYASLADTGGPKKKEYWDRRTFTSLEEQQEAMRNSSTLYVGNLSFFTSETQIYELFSVVGPVKSVIMGLNQLTKTPCGFCFVEYFSKENAQACSNFISGTKLDQRVIRCDLDGGFIEGRQYGRGTSGGQVRDDRRSKEDYDPGRGGYGKKEDDYGLSTAHFRRPGTLKRARDDSVDVDRNIRHSRKSGDDEVTEPVDKAEVNPRFQERDSDGEQDNDDQEKWLRGSFGHSWLPHVRKMKWLRSEEVEYISLIVNEDAAHDCVQKLGDLGVVEFTDLNPELTPFQRRYVSYVKRCDEMDRKLRFFAGELSKLKITPKSAGSIDSFLAGSADVRYGSQDTAVRALDTLERILEDKEQELLQLNNMHEKLTREYNERKELQEIISRVGEFFEIDIPDVARGSRDSRVSSRTGSSLNFSTTPVEATSESDLAIRFKNITGVVPADERLKFERMIFRATRGNCLSRFSAIDDLLVDPGTGVAVEKHAFVIFFQSQFIESKLRKICDAFHARLYTLPSMDDRTAIANLIQSNNAELNQSSHILRRNRESCVLLCRELAEHYESWKWSVLQEKATYHTLNTFKADVSGMLRGEGWVVKSALDQVRREVERAHSADDKSMPSLVDTVAQPWPVPPTHFETNKFTQVFQSFVDTYGIPRYGEINPAVFTAVTFPFLFGVMYGDIGHGFCVFLFGVFMIATEKILERGRVGEMTAQLYGGRYMITLMGAFAIYAGFVYNDFFSLPLNLFGSKWKYPDNCAELGKAHIKCEAYYDGGNASSSLVHVQSGRNVYGFGLDPIWKTSENELLFFNSFKMKLSVILGITQMGFGILLKGWNTLYFKDYALFLLDFVPQFVFAASLFFYMIVLIVMKWLINWAERMGHEVCPFDFEGPHTGCRPPALINTLINIALQPGNVADPMYAGQKKTQNFLLLLAMLSVPVMLLGHPLYLKWVHGKAAGVPEIAHQVDFEQLEETDDDHAKLAPPAAASHGGGHGGHGEEFDFSEVFIHQAIETIEFVLGMVSNTASYLRLWALSLAHSELSTVFFEKAMLSAINMDSFVAIFIGFTLFAATTFSVILCMDVLECFLHALRLHWVEFQSKFYKADGRKFHPFNFKEMIRATQFEAVD</sequence>
<evidence type="ECO:0000256" key="5">
    <source>
        <dbReference type="ARBA" id="ARBA00022989"/>
    </source>
</evidence>
<keyword evidence="4 11" id="KW-0812">Transmembrane</keyword>
<dbReference type="EMBL" id="MZMZ02003055">
    <property type="protein sequence ID" value="RQM23016.1"/>
    <property type="molecule type" value="Genomic_DNA"/>
</dbReference>
<comment type="similarity">
    <text evidence="2">Belongs to the V-ATPase 116 kDa subunit family.</text>
</comment>
<dbReference type="SUPFAM" id="SSF54928">
    <property type="entry name" value="RNA-binding domain, RBD"/>
    <property type="match status" value="1"/>
</dbReference>
<organism evidence="13 14">
    <name type="scientific">Aphanomyces astaci</name>
    <name type="common">Crayfish plague agent</name>
    <dbReference type="NCBI Taxonomy" id="112090"/>
    <lineage>
        <taxon>Eukaryota</taxon>
        <taxon>Sar</taxon>
        <taxon>Stramenopiles</taxon>
        <taxon>Oomycota</taxon>
        <taxon>Saprolegniomycetes</taxon>
        <taxon>Saprolegniales</taxon>
        <taxon>Verrucalvaceae</taxon>
        <taxon>Aphanomyces</taxon>
    </lineage>
</organism>
<feature type="transmembrane region" description="Helical" evidence="11">
    <location>
        <begin position="921"/>
        <end position="940"/>
    </location>
</feature>
<dbReference type="CDD" id="cd12240">
    <property type="entry name" value="RRM_NCBP2"/>
    <property type="match status" value="1"/>
</dbReference>
<dbReference type="Proteomes" id="UP000284702">
    <property type="component" value="Unassembled WGS sequence"/>
</dbReference>
<feature type="compositionally biased region" description="Basic and acidic residues" evidence="10">
    <location>
        <begin position="171"/>
        <end position="213"/>
    </location>
</feature>
<keyword evidence="14" id="KW-1185">Reference proteome</keyword>
<keyword evidence="9" id="KW-0175">Coiled coil</keyword>
<feature type="region of interest" description="Disordered" evidence="10">
    <location>
        <begin position="122"/>
        <end position="222"/>
    </location>
</feature>
<feature type="transmembrane region" description="Helical" evidence="11">
    <location>
        <begin position="1050"/>
        <end position="1074"/>
    </location>
</feature>
<dbReference type="PROSITE" id="PS50102">
    <property type="entry name" value="RRM"/>
    <property type="match status" value="1"/>
</dbReference>
<comment type="subcellular location">
    <subcellularLocation>
        <location evidence="1">Membrane</location>
        <topology evidence="1">Multi-pass membrane protein</topology>
    </subcellularLocation>
</comment>
<dbReference type="PANTHER" id="PTHR11629">
    <property type="entry name" value="VACUOLAR PROTON ATPASES"/>
    <property type="match status" value="1"/>
</dbReference>
<dbReference type="InterPro" id="IPR035979">
    <property type="entry name" value="RBD_domain_sf"/>
</dbReference>
<evidence type="ECO:0000256" key="8">
    <source>
        <dbReference type="PROSITE-ProRule" id="PRU00176"/>
    </source>
</evidence>
<evidence type="ECO:0000313" key="13">
    <source>
        <dbReference type="EMBL" id="RQM23016.1"/>
    </source>
</evidence>
<evidence type="ECO:0000256" key="10">
    <source>
        <dbReference type="SAM" id="MobiDB-lite"/>
    </source>
</evidence>
<feature type="domain" description="RRM" evidence="12">
    <location>
        <begin position="38"/>
        <end position="116"/>
    </location>
</feature>
<accession>A0A3R7XU87</accession>
<keyword evidence="5 11" id="KW-1133">Transmembrane helix</keyword>
<evidence type="ECO:0000256" key="6">
    <source>
        <dbReference type="ARBA" id="ARBA00023065"/>
    </source>
</evidence>
<keyword evidence="3" id="KW-0813">Transport</keyword>
<protein>
    <recommendedName>
        <fullName evidence="12">RRM domain-containing protein</fullName>
    </recommendedName>
</protein>
<reference evidence="13" key="1">
    <citation type="submission" date="2018-07" db="EMBL/GenBank/DDBJ databases">
        <title>Annotation of Aphanomyces astaci genome assembly.</title>
        <authorList>
            <person name="Studholme D.J."/>
        </authorList>
    </citation>
    <scope>NUCLEOTIDE SEQUENCE [LARGE SCALE GENOMIC DNA]</scope>
    <source>
        <strain evidence="13">Pc</strain>
    </source>
</reference>
<keyword evidence="8" id="KW-0694">RNA-binding</keyword>
<dbReference type="GO" id="GO:0003723">
    <property type="term" value="F:RNA binding"/>
    <property type="evidence" value="ECO:0007669"/>
    <property type="project" value="UniProtKB-UniRule"/>
</dbReference>
<evidence type="ECO:0000256" key="11">
    <source>
        <dbReference type="SAM" id="Phobius"/>
    </source>
</evidence>
<dbReference type="GO" id="GO:0046961">
    <property type="term" value="F:proton-transporting ATPase activity, rotational mechanism"/>
    <property type="evidence" value="ECO:0007669"/>
    <property type="project" value="InterPro"/>
</dbReference>
<dbReference type="GO" id="GO:0033179">
    <property type="term" value="C:proton-transporting V-type ATPase, V0 domain"/>
    <property type="evidence" value="ECO:0007669"/>
    <property type="project" value="InterPro"/>
</dbReference>
<dbReference type="InterPro" id="IPR002490">
    <property type="entry name" value="V-ATPase_116kDa_su"/>
</dbReference>
<evidence type="ECO:0000256" key="9">
    <source>
        <dbReference type="SAM" id="Coils"/>
    </source>
</evidence>
<dbReference type="InterPro" id="IPR000504">
    <property type="entry name" value="RRM_dom"/>
</dbReference>
<evidence type="ECO:0000313" key="14">
    <source>
        <dbReference type="Proteomes" id="UP000284702"/>
    </source>
</evidence>
<dbReference type="Gene3D" id="3.30.70.330">
    <property type="match status" value="1"/>
</dbReference>
<name>A0A3R7XU87_APHAT</name>
<proteinExistence type="inferred from homology"/>
<dbReference type="InterPro" id="IPR034148">
    <property type="entry name" value="NCBP2_RRM"/>
</dbReference>
<dbReference type="VEuPathDB" id="FungiDB:H257_17085"/>
<evidence type="ECO:0000256" key="4">
    <source>
        <dbReference type="ARBA" id="ARBA00022692"/>
    </source>
</evidence>
<dbReference type="GO" id="GO:0051117">
    <property type="term" value="F:ATPase binding"/>
    <property type="evidence" value="ECO:0007669"/>
    <property type="project" value="TreeGrafter"/>
</dbReference>
<evidence type="ECO:0000256" key="3">
    <source>
        <dbReference type="ARBA" id="ARBA00022448"/>
    </source>
</evidence>
<dbReference type="GO" id="GO:0007035">
    <property type="term" value="P:vacuolar acidification"/>
    <property type="evidence" value="ECO:0007669"/>
    <property type="project" value="TreeGrafter"/>
</dbReference>
<evidence type="ECO:0000256" key="2">
    <source>
        <dbReference type="ARBA" id="ARBA00009904"/>
    </source>
</evidence>
<dbReference type="SMART" id="SM00360">
    <property type="entry name" value="RRM"/>
    <property type="match status" value="1"/>
</dbReference>
<dbReference type="VEuPathDB" id="FungiDB:H257_17086"/>
<comment type="caution">
    <text evidence="13">The sequence shown here is derived from an EMBL/GenBank/DDBJ whole genome shotgun (WGS) entry which is preliminary data.</text>
</comment>
<dbReference type="AlphaFoldDB" id="A0A3R7XU87"/>
<gene>
    <name evidence="13" type="ORF">B5M09_004766</name>
</gene>
<feature type="transmembrane region" description="Helical" evidence="11">
    <location>
        <begin position="668"/>
        <end position="691"/>
    </location>
</feature>
<feature type="transmembrane region" description="Helical" evidence="11">
    <location>
        <begin position="842"/>
        <end position="862"/>
    </location>
</feature>
<evidence type="ECO:0000259" key="12">
    <source>
        <dbReference type="PROSITE" id="PS50102"/>
    </source>
</evidence>
<keyword evidence="6" id="KW-0406">Ion transport</keyword>
<dbReference type="Pfam" id="PF00076">
    <property type="entry name" value="RRM_1"/>
    <property type="match status" value="1"/>
</dbReference>
<dbReference type="PANTHER" id="PTHR11629:SF63">
    <property type="entry name" value="V-TYPE PROTON ATPASE SUBUNIT A"/>
    <property type="match status" value="1"/>
</dbReference>
<dbReference type="GO" id="GO:0016471">
    <property type="term" value="C:vacuolar proton-transporting V-type ATPase complex"/>
    <property type="evidence" value="ECO:0007669"/>
    <property type="project" value="TreeGrafter"/>
</dbReference>
<feature type="transmembrane region" description="Helical" evidence="11">
    <location>
        <begin position="712"/>
        <end position="730"/>
    </location>
</feature>
<evidence type="ECO:0000256" key="7">
    <source>
        <dbReference type="ARBA" id="ARBA00023136"/>
    </source>
</evidence>
<keyword evidence="7 11" id="KW-0472">Membrane</keyword>